<dbReference type="EMBL" id="CP144691">
    <property type="protein sequence ID" value="WVY95337.1"/>
    <property type="molecule type" value="Genomic_DNA"/>
</dbReference>
<dbReference type="Proteomes" id="UP001374535">
    <property type="component" value="Chromosome 10"/>
</dbReference>
<organism evidence="2 3">
    <name type="scientific">Vigna mungo</name>
    <name type="common">Black gram</name>
    <name type="synonym">Phaseolus mungo</name>
    <dbReference type="NCBI Taxonomy" id="3915"/>
    <lineage>
        <taxon>Eukaryota</taxon>
        <taxon>Viridiplantae</taxon>
        <taxon>Streptophyta</taxon>
        <taxon>Embryophyta</taxon>
        <taxon>Tracheophyta</taxon>
        <taxon>Spermatophyta</taxon>
        <taxon>Magnoliopsida</taxon>
        <taxon>eudicotyledons</taxon>
        <taxon>Gunneridae</taxon>
        <taxon>Pentapetalae</taxon>
        <taxon>rosids</taxon>
        <taxon>fabids</taxon>
        <taxon>Fabales</taxon>
        <taxon>Fabaceae</taxon>
        <taxon>Papilionoideae</taxon>
        <taxon>50 kb inversion clade</taxon>
        <taxon>NPAAA clade</taxon>
        <taxon>indigoferoid/millettioid clade</taxon>
        <taxon>Phaseoleae</taxon>
        <taxon>Vigna</taxon>
    </lineage>
</organism>
<dbReference type="AlphaFoldDB" id="A0AAQ3RJQ1"/>
<reference evidence="2 3" key="1">
    <citation type="journal article" date="2023" name="Life. Sci Alliance">
        <title>Evolutionary insights into 3D genome organization and epigenetic landscape of Vigna mungo.</title>
        <authorList>
            <person name="Junaid A."/>
            <person name="Singh B."/>
            <person name="Bhatia S."/>
        </authorList>
    </citation>
    <scope>NUCLEOTIDE SEQUENCE [LARGE SCALE GENOMIC DNA]</scope>
    <source>
        <strain evidence="2">Urdbean</strain>
    </source>
</reference>
<evidence type="ECO:0000313" key="3">
    <source>
        <dbReference type="Proteomes" id="UP001374535"/>
    </source>
</evidence>
<sequence length="151" mass="17837">MLVNKKQLLIDGLKKDEALIHFLIVWTLCLRGSKHTQCFEVDITIIYGIINDILIHWTCLNYDIIMKAKRYPQYPLPYALLVSRICEYKGVNTFGEASQRTHNESKIRATYLHHMFILQGNTYIHRDDIGNPEDKDEDQQNGKCSRYRWTF</sequence>
<evidence type="ECO:0000313" key="2">
    <source>
        <dbReference type="EMBL" id="WVY95337.1"/>
    </source>
</evidence>
<accession>A0AAQ3RJQ1</accession>
<proteinExistence type="predicted"/>
<evidence type="ECO:0000256" key="1">
    <source>
        <dbReference type="SAM" id="MobiDB-lite"/>
    </source>
</evidence>
<protein>
    <submittedName>
        <fullName evidence="2">Uncharacterized protein</fullName>
    </submittedName>
</protein>
<name>A0AAQ3RJQ1_VIGMU</name>
<feature type="region of interest" description="Disordered" evidence="1">
    <location>
        <begin position="128"/>
        <end position="151"/>
    </location>
</feature>
<gene>
    <name evidence="2" type="ORF">V8G54_034425</name>
</gene>
<keyword evidence="3" id="KW-1185">Reference proteome</keyword>